<feature type="compositionally biased region" description="Basic and acidic residues" evidence="10">
    <location>
        <begin position="1"/>
        <end position="11"/>
    </location>
</feature>
<dbReference type="GO" id="GO:0004315">
    <property type="term" value="F:3-oxoacyl-[acyl-carrier-protein] synthase activity"/>
    <property type="evidence" value="ECO:0007669"/>
    <property type="project" value="InterPro"/>
</dbReference>
<keyword evidence="3" id="KW-0963">Cytoplasm</keyword>
<reference evidence="13 14" key="1">
    <citation type="submission" date="2017-03" db="EMBL/GenBank/DDBJ databases">
        <title>Complete Genome Sequence of a natural compounds producer, Streptomyces violaceus S21.</title>
        <authorList>
            <person name="Zhong C."/>
            <person name="Zhao Z."/>
            <person name="Fu J."/>
            <person name="Zong G."/>
            <person name="Qin R."/>
            <person name="Cao G."/>
        </authorList>
    </citation>
    <scope>NUCLEOTIDE SEQUENCE [LARGE SCALE GENOMIC DNA]</scope>
    <source>
        <strain evidence="13 14">S21</strain>
    </source>
</reference>
<evidence type="ECO:0000256" key="4">
    <source>
        <dbReference type="ARBA" id="ARBA00022516"/>
    </source>
</evidence>
<keyword evidence="9" id="KW-0012">Acyltransferase</keyword>
<dbReference type="NCBIfam" id="NF006829">
    <property type="entry name" value="PRK09352.1"/>
    <property type="match status" value="1"/>
</dbReference>
<evidence type="ECO:0000259" key="12">
    <source>
        <dbReference type="Pfam" id="PF08545"/>
    </source>
</evidence>
<evidence type="ECO:0000256" key="2">
    <source>
        <dbReference type="ARBA" id="ARBA00008642"/>
    </source>
</evidence>
<evidence type="ECO:0000313" key="13">
    <source>
        <dbReference type="EMBL" id="ARF63856.1"/>
    </source>
</evidence>
<dbReference type="InterPro" id="IPR013751">
    <property type="entry name" value="ACP_syn_III_N"/>
</dbReference>
<dbReference type="RefSeq" id="WP_050494846.1">
    <property type="nucleotide sequence ID" value="NZ_CP020570.1"/>
</dbReference>
<keyword evidence="7" id="KW-0443">Lipid metabolism</keyword>
<dbReference type="PANTHER" id="PTHR34069:SF2">
    <property type="entry name" value="BETA-KETOACYL-[ACYL-CARRIER-PROTEIN] SYNTHASE III"/>
    <property type="match status" value="1"/>
</dbReference>
<dbReference type="InterPro" id="IPR013747">
    <property type="entry name" value="ACP_syn_III_C"/>
</dbReference>
<keyword evidence="5" id="KW-0808">Transferase</keyword>
<feature type="region of interest" description="Disordered" evidence="10">
    <location>
        <begin position="1"/>
        <end position="20"/>
    </location>
</feature>
<dbReference type="SUPFAM" id="SSF53901">
    <property type="entry name" value="Thiolase-like"/>
    <property type="match status" value="1"/>
</dbReference>
<accession>A0A1V0UFJ3</accession>
<dbReference type="EMBL" id="CP020570">
    <property type="protein sequence ID" value="ARF63856.1"/>
    <property type="molecule type" value="Genomic_DNA"/>
</dbReference>
<feature type="domain" description="Beta-ketoacyl-[acyl-carrier-protein] synthase III N-terminal" evidence="12">
    <location>
        <begin position="119"/>
        <end position="197"/>
    </location>
</feature>
<protein>
    <submittedName>
        <fullName evidence="13">3-oxoacyl-ACP synthase</fullName>
    </submittedName>
</protein>
<evidence type="ECO:0000256" key="6">
    <source>
        <dbReference type="ARBA" id="ARBA00022832"/>
    </source>
</evidence>
<comment type="similarity">
    <text evidence="2">Belongs to the thiolase-like superfamily. FabH family.</text>
</comment>
<evidence type="ECO:0000256" key="7">
    <source>
        <dbReference type="ARBA" id="ARBA00023098"/>
    </source>
</evidence>
<dbReference type="NCBIfam" id="TIGR00747">
    <property type="entry name" value="fabH"/>
    <property type="match status" value="1"/>
</dbReference>
<dbReference type="GO" id="GO:0044550">
    <property type="term" value="P:secondary metabolite biosynthetic process"/>
    <property type="evidence" value="ECO:0007669"/>
    <property type="project" value="TreeGrafter"/>
</dbReference>
<dbReference type="OrthoDB" id="9815506at2"/>
<dbReference type="AlphaFoldDB" id="A0A1V0UFJ3"/>
<keyword evidence="4" id="KW-0444">Lipid biosynthesis</keyword>
<dbReference type="Pfam" id="PF08541">
    <property type="entry name" value="ACP_syn_III_C"/>
    <property type="match status" value="1"/>
</dbReference>
<keyword evidence="8" id="KW-0275">Fatty acid biosynthesis</keyword>
<proteinExistence type="inferred from homology"/>
<dbReference type="InterPro" id="IPR004655">
    <property type="entry name" value="FabH"/>
</dbReference>
<evidence type="ECO:0000256" key="10">
    <source>
        <dbReference type="SAM" id="MobiDB-lite"/>
    </source>
</evidence>
<evidence type="ECO:0000313" key="14">
    <source>
        <dbReference type="Proteomes" id="UP000192445"/>
    </source>
</evidence>
<feature type="domain" description="Beta-ketoacyl-[acyl-carrier-protein] synthase III C-terminal" evidence="11">
    <location>
        <begin position="247"/>
        <end position="334"/>
    </location>
</feature>
<evidence type="ECO:0000256" key="3">
    <source>
        <dbReference type="ARBA" id="ARBA00022490"/>
    </source>
</evidence>
<evidence type="ECO:0000256" key="8">
    <source>
        <dbReference type="ARBA" id="ARBA00023160"/>
    </source>
</evidence>
<dbReference type="STRING" id="1935.B1H20_22585"/>
<evidence type="ECO:0000256" key="1">
    <source>
        <dbReference type="ARBA" id="ARBA00005189"/>
    </source>
</evidence>
<organism evidence="13 14">
    <name type="scientific">Streptomyces violaceoruber</name>
    <dbReference type="NCBI Taxonomy" id="1935"/>
    <lineage>
        <taxon>Bacteria</taxon>
        <taxon>Bacillati</taxon>
        <taxon>Actinomycetota</taxon>
        <taxon>Actinomycetes</taxon>
        <taxon>Kitasatosporales</taxon>
        <taxon>Streptomycetaceae</taxon>
        <taxon>Streptomyces</taxon>
        <taxon>Streptomyces violaceoruber group</taxon>
    </lineage>
</organism>
<name>A0A1V0UFJ3_STRVN</name>
<dbReference type="InterPro" id="IPR016039">
    <property type="entry name" value="Thiolase-like"/>
</dbReference>
<evidence type="ECO:0000259" key="11">
    <source>
        <dbReference type="Pfam" id="PF08541"/>
    </source>
</evidence>
<gene>
    <name evidence="13" type="ORF">B1H20_22585</name>
</gene>
<dbReference type="Pfam" id="PF08545">
    <property type="entry name" value="ACP_syn_III"/>
    <property type="match status" value="1"/>
</dbReference>
<dbReference type="PANTHER" id="PTHR34069">
    <property type="entry name" value="3-OXOACYL-[ACYL-CARRIER-PROTEIN] SYNTHASE 3"/>
    <property type="match status" value="1"/>
</dbReference>
<dbReference type="Proteomes" id="UP000192445">
    <property type="component" value="Chromosome"/>
</dbReference>
<dbReference type="CDD" id="cd00830">
    <property type="entry name" value="KAS_III"/>
    <property type="match status" value="1"/>
</dbReference>
<dbReference type="KEGG" id="svu:B1H20_22585"/>
<sequence length="345" mass="35496">MPDRKPPRDPARSTGVGVLGTGSFVPERRVDSKEVARLLGVENDWITGRIGVLERRFAAEDETSTELAVHASRAALVNAGVEAADIDAIILATSTPETPVPGSAARLQAALGATEAVAFDVNAACAGFLIGLDIAAGFLGRGERDHVLVVGSDTYSQFLNPGDRRTYPLFGDGAGAVVVGRVPAGEGILGLSVRTDGTMWDFAVGGAPTGPSAAAIAEGAHYLTMRGRDIADLVRAQLPLLVAEAVKEHGITIADIDHFICHQANPRLVREAAAAAGLTPDQVVMTGDTLGNTASASLPIGLDAAVRRGRVKAGDTVLMVTFGAGMTWGRALMRVPGPVGADVAA</sequence>
<evidence type="ECO:0000256" key="5">
    <source>
        <dbReference type="ARBA" id="ARBA00022679"/>
    </source>
</evidence>
<comment type="pathway">
    <text evidence="1">Lipid metabolism.</text>
</comment>
<dbReference type="GO" id="GO:0006633">
    <property type="term" value="P:fatty acid biosynthetic process"/>
    <property type="evidence" value="ECO:0007669"/>
    <property type="project" value="UniProtKB-KW"/>
</dbReference>
<keyword evidence="6" id="KW-0276">Fatty acid metabolism</keyword>
<evidence type="ECO:0000256" key="9">
    <source>
        <dbReference type="ARBA" id="ARBA00023315"/>
    </source>
</evidence>
<dbReference type="Gene3D" id="3.40.47.10">
    <property type="match status" value="1"/>
</dbReference>